<protein>
    <recommendedName>
        <fullName evidence="1">ESAT-6-like protein</fullName>
    </recommendedName>
</protein>
<evidence type="ECO:0000313" key="3">
    <source>
        <dbReference type="Proteomes" id="UP000470875"/>
    </source>
</evidence>
<dbReference type="RefSeq" id="WP_154542733.1">
    <property type="nucleotide sequence ID" value="NZ_VULO01000001.1"/>
</dbReference>
<dbReference type="AlphaFoldDB" id="A0A6N7VQX9"/>
<proteinExistence type="inferred from homology"/>
<dbReference type="EMBL" id="VULO01000001">
    <property type="protein sequence ID" value="MSS83370.1"/>
    <property type="molecule type" value="Genomic_DNA"/>
</dbReference>
<evidence type="ECO:0000256" key="1">
    <source>
        <dbReference type="RuleBase" id="RU362001"/>
    </source>
</evidence>
<comment type="caution">
    <text evidence="2">The sequence shown here is derived from an EMBL/GenBank/DDBJ whole genome shotgun (WGS) entry which is preliminary data.</text>
</comment>
<dbReference type="InterPro" id="IPR010310">
    <property type="entry name" value="T7SS_ESAT-6-like"/>
</dbReference>
<comment type="similarity">
    <text evidence="1">Belongs to the WXG100 family.</text>
</comment>
<organism evidence="2 3">
    <name type="scientific">Scrofimicrobium canadense</name>
    <dbReference type="NCBI Taxonomy" id="2652290"/>
    <lineage>
        <taxon>Bacteria</taxon>
        <taxon>Bacillati</taxon>
        <taxon>Actinomycetota</taxon>
        <taxon>Actinomycetes</taxon>
        <taxon>Actinomycetales</taxon>
        <taxon>Actinomycetaceae</taxon>
        <taxon>Scrofimicrobium</taxon>
    </lineage>
</organism>
<dbReference type="InterPro" id="IPR036689">
    <property type="entry name" value="ESAT-6-like_sf"/>
</dbReference>
<sequence length="95" mass="10161">MSVFHVDSQQVALAATTADRSAASIRAEVAQMMSFLQGLEASWSGAAAQSFQSVLEQWRVTQAQVDESLSLISAHLQQASHTYAEAEQSATSLFG</sequence>
<accession>A0A6N7VQX9</accession>
<dbReference type="Gene3D" id="1.10.287.1060">
    <property type="entry name" value="ESAT-6-like"/>
    <property type="match status" value="1"/>
</dbReference>
<keyword evidence="3" id="KW-1185">Reference proteome</keyword>
<gene>
    <name evidence="2" type="ORF">FYJ24_01045</name>
</gene>
<reference evidence="2 3" key="1">
    <citation type="submission" date="2019-08" db="EMBL/GenBank/DDBJ databases">
        <title>In-depth cultivation of the pig gut microbiome towards novel bacterial diversity and tailored functional studies.</title>
        <authorList>
            <person name="Wylensek D."/>
            <person name="Hitch T.C.A."/>
            <person name="Clavel T."/>
        </authorList>
    </citation>
    <scope>NUCLEOTIDE SEQUENCE [LARGE SCALE GENOMIC DNA]</scope>
    <source>
        <strain evidence="2 3">WB03_NA08</strain>
    </source>
</reference>
<dbReference type="Proteomes" id="UP000470875">
    <property type="component" value="Unassembled WGS sequence"/>
</dbReference>
<dbReference type="NCBIfam" id="TIGR03930">
    <property type="entry name" value="WXG100_ESAT6"/>
    <property type="match status" value="1"/>
</dbReference>
<name>A0A6N7VQX9_9ACTO</name>
<dbReference type="SUPFAM" id="SSF140453">
    <property type="entry name" value="EsxAB dimer-like"/>
    <property type="match status" value="1"/>
</dbReference>
<dbReference type="Pfam" id="PF06013">
    <property type="entry name" value="WXG100"/>
    <property type="match status" value="1"/>
</dbReference>
<evidence type="ECO:0000313" key="2">
    <source>
        <dbReference type="EMBL" id="MSS83370.1"/>
    </source>
</evidence>